<comment type="caution">
    <text evidence="1">The sequence shown here is derived from an EMBL/GenBank/DDBJ whole genome shotgun (WGS) entry which is preliminary data.</text>
</comment>
<gene>
    <name evidence="1" type="ORF">H0235_015802</name>
</gene>
<dbReference type="Proteomes" id="UP000600918">
    <property type="component" value="Unassembled WGS sequence"/>
</dbReference>
<name>A0A834N7V1_VESPE</name>
<dbReference type="EMBL" id="JACSDY010000018">
    <property type="protein sequence ID" value="KAF7400065.1"/>
    <property type="molecule type" value="Genomic_DNA"/>
</dbReference>
<keyword evidence="2" id="KW-1185">Reference proteome</keyword>
<sequence length="113" mass="13060">MSKPDVNNWLRALTFAAIPGNWSLECTQTKILYHIRSNEGRYAEVKRTFLRLVRIVSWTNIFAVSDRQLGIGKKISNWNIEAYHQLFHDLKRTIAIIPLKNILRGNTCSSSVM</sequence>
<evidence type="ECO:0000313" key="1">
    <source>
        <dbReference type="EMBL" id="KAF7400065.1"/>
    </source>
</evidence>
<accession>A0A834N7V1</accession>
<reference evidence="1" key="1">
    <citation type="journal article" date="2020" name="G3 (Bethesda)">
        <title>High-Quality Assemblies for Three Invasive Social Wasps from the &lt;i&gt;Vespula&lt;/i&gt; Genus.</title>
        <authorList>
            <person name="Harrop T.W.R."/>
            <person name="Guhlin J."/>
            <person name="McLaughlin G.M."/>
            <person name="Permina E."/>
            <person name="Stockwell P."/>
            <person name="Gilligan J."/>
            <person name="Le Lec M.F."/>
            <person name="Gruber M.A.M."/>
            <person name="Quinn O."/>
            <person name="Lovegrove M."/>
            <person name="Duncan E.J."/>
            <person name="Remnant E.J."/>
            <person name="Van Eeckhoven J."/>
            <person name="Graham B."/>
            <person name="Knapp R.A."/>
            <person name="Langford K.W."/>
            <person name="Kronenberg Z."/>
            <person name="Press M.O."/>
            <person name="Eacker S.M."/>
            <person name="Wilson-Rankin E.E."/>
            <person name="Purcell J."/>
            <person name="Lester P.J."/>
            <person name="Dearden P.K."/>
        </authorList>
    </citation>
    <scope>NUCLEOTIDE SEQUENCE</scope>
    <source>
        <strain evidence="1">Volc-1</strain>
    </source>
</reference>
<proteinExistence type="predicted"/>
<dbReference type="AlphaFoldDB" id="A0A834N7V1"/>
<evidence type="ECO:0000313" key="2">
    <source>
        <dbReference type="Proteomes" id="UP000600918"/>
    </source>
</evidence>
<organism evidence="1 2">
    <name type="scientific">Vespula pensylvanica</name>
    <name type="common">Western yellow jacket</name>
    <name type="synonym">Wasp</name>
    <dbReference type="NCBI Taxonomy" id="30213"/>
    <lineage>
        <taxon>Eukaryota</taxon>
        <taxon>Metazoa</taxon>
        <taxon>Ecdysozoa</taxon>
        <taxon>Arthropoda</taxon>
        <taxon>Hexapoda</taxon>
        <taxon>Insecta</taxon>
        <taxon>Pterygota</taxon>
        <taxon>Neoptera</taxon>
        <taxon>Endopterygota</taxon>
        <taxon>Hymenoptera</taxon>
        <taxon>Apocrita</taxon>
        <taxon>Aculeata</taxon>
        <taxon>Vespoidea</taxon>
        <taxon>Vespidae</taxon>
        <taxon>Vespinae</taxon>
        <taxon>Vespula</taxon>
    </lineage>
</organism>
<protein>
    <submittedName>
        <fullName evidence="1">Uncharacterized protein</fullName>
    </submittedName>
</protein>